<sequence>MGRIFRVSNITSKKNQRTKCEPRETQVLTQASPSPP</sequence>
<evidence type="ECO:0000313" key="3">
    <source>
        <dbReference type="Proteomes" id="UP000298652"/>
    </source>
</evidence>
<feature type="region of interest" description="Disordered" evidence="1">
    <location>
        <begin position="1"/>
        <end position="36"/>
    </location>
</feature>
<feature type="compositionally biased region" description="Polar residues" evidence="1">
    <location>
        <begin position="26"/>
        <end position="36"/>
    </location>
</feature>
<reference evidence="2" key="1">
    <citation type="submission" date="2019-03" db="EMBL/GenBank/DDBJ databases">
        <title>WGS assembly of Setaria viridis.</title>
        <authorList>
            <person name="Huang P."/>
            <person name="Jenkins J."/>
            <person name="Grimwood J."/>
            <person name="Barry K."/>
            <person name="Healey A."/>
            <person name="Mamidi S."/>
            <person name="Sreedasyam A."/>
            <person name="Shu S."/>
            <person name="Feldman M."/>
            <person name="Wu J."/>
            <person name="Yu Y."/>
            <person name="Chen C."/>
            <person name="Johnson J."/>
            <person name="Rokhsar D."/>
            <person name="Baxter I."/>
            <person name="Schmutz J."/>
            <person name="Brutnell T."/>
            <person name="Kellogg E."/>
        </authorList>
    </citation>
    <scope>NUCLEOTIDE SEQUENCE [LARGE SCALE GENOMIC DNA]</scope>
</reference>
<dbReference type="AlphaFoldDB" id="A0A4U6SQQ0"/>
<gene>
    <name evidence="2" type="ORF">SEVIR_9G005650v2</name>
</gene>
<dbReference type="Proteomes" id="UP000298652">
    <property type="component" value="Chromosome 9"/>
</dbReference>
<organism evidence="2 3">
    <name type="scientific">Setaria viridis</name>
    <name type="common">Green bristlegrass</name>
    <name type="synonym">Setaria italica subsp. viridis</name>
    <dbReference type="NCBI Taxonomy" id="4556"/>
    <lineage>
        <taxon>Eukaryota</taxon>
        <taxon>Viridiplantae</taxon>
        <taxon>Streptophyta</taxon>
        <taxon>Embryophyta</taxon>
        <taxon>Tracheophyta</taxon>
        <taxon>Spermatophyta</taxon>
        <taxon>Magnoliopsida</taxon>
        <taxon>Liliopsida</taxon>
        <taxon>Poales</taxon>
        <taxon>Poaceae</taxon>
        <taxon>PACMAD clade</taxon>
        <taxon>Panicoideae</taxon>
        <taxon>Panicodae</taxon>
        <taxon>Paniceae</taxon>
        <taxon>Cenchrinae</taxon>
        <taxon>Setaria</taxon>
    </lineage>
</organism>
<proteinExistence type="predicted"/>
<protein>
    <submittedName>
        <fullName evidence="2">Uncharacterized protein</fullName>
    </submittedName>
</protein>
<evidence type="ECO:0000256" key="1">
    <source>
        <dbReference type="SAM" id="MobiDB-lite"/>
    </source>
</evidence>
<dbReference type="Gramene" id="TKV90093">
    <property type="protein sequence ID" value="TKV90093"/>
    <property type="gene ID" value="SEVIR_9G005650v2"/>
</dbReference>
<accession>A0A4U6SQQ0</accession>
<keyword evidence="3" id="KW-1185">Reference proteome</keyword>
<evidence type="ECO:0000313" key="2">
    <source>
        <dbReference type="EMBL" id="TKV90093.1"/>
    </source>
</evidence>
<name>A0A4U6SQQ0_SETVI</name>
<dbReference type="EMBL" id="CM016560">
    <property type="protein sequence ID" value="TKV90093.1"/>
    <property type="molecule type" value="Genomic_DNA"/>
</dbReference>